<evidence type="ECO:0000313" key="3">
    <source>
        <dbReference type="EMBL" id="TDT32778.1"/>
    </source>
</evidence>
<evidence type="ECO:0000256" key="2">
    <source>
        <dbReference type="SAM" id="Phobius"/>
    </source>
</evidence>
<proteinExistence type="predicted"/>
<keyword evidence="2" id="KW-0812">Transmembrane</keyword>
<feature type="transmembrane region" description="Helical" evidence="2">
    <location>
        <begin position="88"/>
        <end position="108"/>
    </location>
</feature>
<dbReference type="EMBL" id="SOAW01000001">
    <property type="protein sequence ID" value="TDT32778.1"/>
    <property type="molecule type" value="Genomic_DNA"/>
</dbReference>
<feature type="compositionally biased region" description="Low complexity" evidence="1">
    <location>
        <begin position="398"/>
        <end position="411"/>
    </location>
</feature>
<feature type="region of interest" description="Disordered" evidence="1">
    <location>
        <begin position="1"/>
        <end position="33"/>
    </location>
</feature>
<feature type="transmembrane region" description="Helical" evidence="2">
    <location>
        <begin position="228"/>
        <end position="251"/>
    </location>
</feature>
<evidence type="ECO:0000256" key="1">
    <source>
        <dbReference type="SAM" id="MobiDB-lite"/>
    </source>
</evidence>
<accession>A0A4V3ENA6</accession>
<dbReference type="AlphaFoldDB" id="A0A4V3ENA6"/>
<reference evidence="3 4" key="1">
    <citation type="submission" date="2019-03" db="EMBL/GenBank/DDBJ databases">
        <title>Genomic Encyclopedia of Archaeal and Bacterial Type Strains, Phase II (KMG-II): from individual species to whole genera.</title>
        <authorList>
            <person name="Goeker M."/>
        </authorList>
    </citation>
    <scope>NUCLEOTIDE SEQUENCE [LARGE SCALE GENOMIC DNA]</scope>
    <source>
        <strain evidence="3 4">DSM 24323</strain>
    </source>
</reference>
<gene>
    <name evidence="3" type="ORF">CLV29_0366</name>
</gene>
<dbReference type="RefSeq" id="WP_133753375.1">
    <property type="nucleotide sequence ID" value="NZ_SOAW01000001.1"/>
</dbReference>
<keyword evidence="4" id="KW-1185">Reference proteome</keyword>
<feature type="transmembrane region" description="Helical" evidence="2">
    <location>
        <begin position="177"/>
        <end position="194"/>
    </location>
</feature>
<protein>
    <recommendedName>
        <fullName evidence="5">Glycerophosphoryl diester phosphodiesterase family protein</fullName>
    </recommendedName>
</protein>
<feature type="transmembrane region" description="Helical" evidence="2">
    <location>
        <begin position="52"/>
        <end position="76"/>
    </location>
</feature>
<evidence type="ECO:0008006" key="5">
    <source>
        <dbReference type="Google" id="ProtNLM"/>
    </source>
</evidence>
<feature type="compositionally biased region" description="Low complexity" evidence="1">
    <location>
        <begin position="364"/>
        <end position="379"/>
    </location>
</feature>
<comment type="caution">
    <text evidence="3">The sequence shown here is derived from an EMBL/GenBank/DDBJ whole genome shotgun (WGS) entry which is preliminary data.</text>
</comment>
<sequence length="417" mass="43252">MGAPPVAERALGSPATPVRDDPRPSTPIGRPGHDELGEIIVDAGRCLRRQPLLIAALSLLPAALVLAGLAAVPFLLDLLTDADLAPMQAGWVGVGVVSATIVGVCLHLRCSAVIAAVVEALGGGSEIGFGEAFRNTRGVIGRSLGVILLFGGVVMLLLALTVWLFGPRLFGAEQLPVLPLVAAGIAVVLSWTLISARLYPLRPVFALEPQHRGLAAVGRAWRLTAGRFLRTLSSVALFGSMVWLARTIALLPLALPSATSGDLSTRLVGQLWPWTLVTVALSGIVAVCSTAFLITAQTLYHRDLVARQPVAPTLNWAPPTTAPAGGLGGGGWQPGALSGSAPAQWPNPSGWSAGQAAPPDSVVAPQHWPAPLAPQQWPAPGVPSEGATGQQQHPAGSQDWPGPQGQQQWPAPDQPRR</sequence>
<feature type="transmembrane region" description="Helical" evidence="2">
    <location>
        <begin position="271"/>
        <end position="294"/>
    </location>
</feature>
<organism evidence="3 4">
    <name type="scientific">Naumannella halotolerans</name>
    <dbReference type="NCBI Taxonomy" id="993414"/>
    <lineage>
        <taxon>Bacteria</taxon>
        <taxon>Bacillati</taxon>
        <taxon>Actinomycetota</taxon>
        <taxon>Actinomycetes</taxon>
        <taxon>Propionibacteriales</taxon>
        <taxon>Propionibacteriaceae</taxon>
        <taxon>Naumannella</taxon>
    </lineage>
</organism>
<dbReference type="Proteomes" id="UP000295371">
    <property type="component" value="Unassembled WGS sequence"/>
</dbReference>
<keyword evidence="2" id="KW-1133">Transmembrane helix</keyword>
<feature type="transmembrane region" description="Helical" evidence="2">
    <location>
        <begin position="144"/>
        <end position="165"/>
    </location>
</feature>
<feature type="region of interest" description="Disordered" evidence="1">
    <location>
        <begin position="313"/>
        <end position="417"/>
    </location>
</feature>
<evidence type="ECO:0000313" key="4">
    <source>
        <dbReference type="Proteomes" id="UP000295371"/>
    </source>
</evidence>
<name>A0A4V3ENA6_9ACTN</name>
<keyword evidence="2" id="KW-0472">Membrane</keyword>